<dbReference type="GeneID" id="108255073"/>
<protein>
    <submittedName>
        <fullName evidence="14 15">G-protein coupled receptor 182</fullName>
    </submittedName>
</protein>
<evidence type="ECO:0000259" key="12">
    <source>
        <dbReference type="PROSITE" id="PS50262"/>
    </source>
</evidence>
<evidence type="ECO:0000313" key="13">
    <source>
        <dbReference type="Proteomes" id="UP000221080"/>
    </source>
</evidence>
<feature type="transmembrane region" description="Helical" evidence="11">
    <location>
        <begin position="61"/>
        <end position="83"/>
    </location>
</feature>
<gene>
    <name evidence="14 15 16" type="primary">LOC108255073</name>
</gene>
<feature type="domain" description="G-protein coupled receptors family 1 profile" evidence="12">
    <location>
        <begin position="42"/>
        <end position="296"/>
    </location>
</feature>
<dbReference type="PANTHER" id="PTHR24226">
    <property type="entry name" value="G-PROTEIN COUPLED RECEPTOR 182 AND ESTROGEN RECEPTOR 1"/>
    <property type="match status" value="1"/>
</dbReference>
<dbReference type="PROSITE" id="PS50262">
    <property type="entry name" value="G_PROTEIN_RECEP_F1_2"/>
    <property type="match status" value="1"/>
</dbReference>
<evidence type="ECO:0000256" key="11">
    <source>
        <dbReference type="SAM" id="Phobius"/>
    </source>
</evidence>
<evidence type="ECO:0000256" key="9">
    <source>
        <dbReference type="RuleBase" id="RU000688"/>
    </source>
</evidence>
<dbReference type="InterPro" id="IPR047143">
    <property type="entry name" value="GPER1-like"/>
</dbReference>
<keyword evidence="5 9" id="KW-0297">G-protein coupled receptor</keyword>
<dbReference type="RefSeq" id="XP_053530019.1">
    <property type="nucleotide sequence ID" value="XM_053674044.1"/>
</dbReference>
<feature type="region of interest" description="Disordered" evidence="10">
    <location>
        <begin position="321"/>
        <end position="356"/>
    </location>
</feature>
<keyword evidence="6 11" id="KW-0472">Membrane</keyword>
<dbReference type="AlphaFoldDB" id="A0A2D0PMC5"/>
<evidence type="ECO:0000313" key="14">
    <source>
        <dbReference type="RefSeq" id="XP_017306213.1"/>
    </source>
</evidence>
<dbReference type="Gene3D" id="1.20.1070.10">
    <property type="entry name" value="Rhodopsin 7-helix transmembrane proteins"/>
    <property type="match status" value="1"/>
</dbReference>
<evidence type="ECO:0000256" key="2">
    <source>
        <dbReference type="ARBA" id="ARBA00022475"/>
    </source>
</evidence>
<keyword evidence="3 9" id="KW-0812">Transmembrane</keyword>
<dbReference type="PRINTS" id="PR00237">
    <property type="entry name" value="GPCRRHODOPSN"/>
</dbReference>
<dbReference type="Pfam" id="PF00001">
    <property type="entry name" value="7tm_1"/>
    <property type="match status" value="1"/>
</dbReference>
<feature type="transmembrane region" description="Helical" evidence="11">
    <location>
        <begin position="103"/>
        <end position="125"/>
    </location>
</feature>
<dbReference type="PROSITE" id="PS00237">
    <property type="entry name" value="G_PROTEIN_RECEP_F1_1"/>
    <property type="match status" value="1"/>
</dbReference>
<dbReference type="GO" id="GO:0004930">
    <property type="term" value="F:G protein-coupled receptor activity"/>
    <property type="evidence" value="ECO:0007669"/>
    <property type="project" value="UniProtKB-KW"/>
</dbReference>
<evidence type="ECO:0000256" key="3">
    <source>
        <dbReference type="ARBA" id="ARBA00022692"/>
    </source>
</evidence>
<dbReference type="RefSeq" id="XP_053530018.1">
    <property type="nucleotide sequence ID" value="XM_053674043.1"/>
</dbReference>
<evidence type="ECO:0000256" key="5">
    <source>
        <dbReference type="ARBA" id="ARBA00023040"/>
    </source>
</evidence>
<feature type="transmembrane region" description="Helical" evidence="11">
    <location>
        <begin position="233"/>
        <end position="258"/>
    </location>
</feature>
<dbReference type="Proteomes" id="UP000221080">
    <property type="component" value="Chromosome 21"/>
</dbReference>
<feature type="compositionally biased region" description="Low complexity" evidence="10">
    <location>
        <begin position="340"/>
        <end position="349"/>
    </location>
</feature>
<evidence type="ECO:0000256" key="6">
    <source>
        <dbReference type="ARBA" id="ARBA00023136"/>
    </source>
</evidence>
<comment type="subcellular location">
    <subcellularLocation>
        <location evidence="1">Cell membrane</location>
        <topology evidence="1">Multi-pass membrane protein</topology>
    </subcellularLocation>
</comment>
<feature type="transmembrane region" description="Helical" evidence="11">
    <location>
        <begin position="278"/>
        <end position="299"/>
    </location>
</feature>
<accession>A0A2D0PMC5</accession>
<dbReference type="OMA" id="WVNWQRR"/>
<dbReference type="GeneTree" id="ENSGT00940000154307"/>
<organism evidence="13 14">
    <name type="scientific">Ictalurus punctatus</name>
    <name type="common">Channel catfish</name>
    <name type="synonym">Silurus punctatus</name>
    <dbReference type="NCBI Taxonomy" id="7998"/>
    <lineage>
        <taxon>Eukaryota</taxon>
        <taxon>Metazoa</taxon>
        <taxon>Chordata</taxon>
        <taxon>Craniata</taxon>
        <taxon>Vertebrata</taxon>
        <taxon>Euteleostomi</taxon>
        <taxon>Actinopterygii</taxon>
        <taxon>Neopterygii</taxon>
        <taxon>Teleostei</taxon>
        <taxon>Ostariophysi</taxon>
        <taxon>Siluriformes</taxon>
        <taxon>Ictaluridae</taxon>
        <taxon>Ictalurus</taxon>
    </lineage>
</organism>
<dbReference type="KEGG" id="ipu:108255073"/>
<feature type="transmembrane region" description="Helical" evidence="11">
    <location>
        <begin position="146"/>
        <end position="168"/>
    </location>
</feature>
<dbReference type="InterPro" id="IPR017452">
    <property type="entry name" value="GPCR_Rhodpsn_7TM"/>
</dbReference>
<evidence type="ECO:0000313" key="15">
    <source>
        <dbReference type="RefSeq" id="XP_053530018.1"/>
    </source>
</evidence>
<dbReference type="PANTHER" id="PTHR24226:SF0">
    <property type="entry name" value="G-PROTEIN COUPLED RECEPTOR 182"/>
    <property type="match status" value="1"/>
</dbReference>
<keyword evidence="8 9" id="KW-0807">Transducer</keyword>
<dbReference type="OrthoDB" id="5963140at2759"/>
<dbReference type="InterPro" id="IPR000276">
    <property type="entry name" value="GPCR_Rhodpsn"/>
</dbReference>
<name>A0A2D0PMC5_ICTPU</name>
<reference evidence="13" key="1">
    <citation type="journal article" date="2016" name="Nat. Commun.">
        <title>The channel catfish genome sequence provides insights into the evolution of scale formation in teleosts.</title>
        <authorList>
            <person name="Liu Z."/>
            <person name="Liu S."/>
            <person name="Yao J."/>
            <person name="Bao L."/>
            <person name="Zhang J."/>
            <person name="Li Y."/>
            <person name="Jiang C."/>
            <person name="Sun L."/>
            <person name="Wang R."/>
            <person name="Zhang Y."/>
            <person name="Zhou T."/>
            <person name="Zeng Q."/>
            <person name="Fu Q."/>
            <person name="Gao S."/>
            <person name="Li N."/>
            <person name="Koren S."/>
            <person name="Jiang Y."/>
            <person name="Zimin A."/>
            <person name="Xu P."/>
            <person name="Phillippy A.M."/>
            <person name="Geng X."/>
            <person name="Song L."/>
            <person name="Sun F."/>
            <person name="Li C."/>
            <person name="Wang X."/>
            <person name="Chen A."/>
            <person name="Jin Y."/>
            <person name="Yuan Z."/>
            <person name="Yang Y."/>
            <person name="Tan S."/>
            <person name="Peatman E."/>
            <person name="Lu J."/>
            <person name="Qin Z."/>
            <person name="Dunham R."/>
            <person name="Li Z."/>
            <person name="Sonstegard T."/>
            <person name="Feng J."/>
            <person name="Danzmann R.G."/>
            <person name="Schroeder S."/>
            <person name="Scheffler B."/>
            <person name="Duke M.V."/>
            <person name="Ballard L."/>
            <person name="Kucuktas H."/>
            <person name="Kaltenboeck L."/>
            <person name="Liu H."/>
            <person name="Armbruster J."/>
            <person name="Xie Y."/>
            <person name="Kirby M.L."/>
            <person name="Tian Y."/>
            <person name="Flanagan M.E."/>
            <person name="Mu W."/>
            <person name="Waldbieser G.C."/>
        </authorList>
    </citation>
    <scope>NUCLEOTIDE SEQUENCE [LARGE SCALE GENOMIC DNA]</scope>
    <source>
        <strain evidence="13">SDA103</strain>
    </source>
</reference>
<feature type="transmembrane region" description="Helical" evidence="11">
    <location>
        <begin position="188"/>
        <end position="213"/>
    </location>
</feature>
<dbReference type="SUPFAM" id="SSF81321">
    <property type="entry name" value="Family A G protein-coupled receptor-like"/>
    <property type="match status" value="1"/>
</dbReference>
<evidence type="ECO:0000256" key="1">
    <source>
        <dbReference type="ARBA" id="ARBA00004651"/>
    </source>
</evidence>
<reference evidence="14 15" key="2">
    <citation type="submission" date="2025-04" db="UniProtKB">
        <authorList>
            <consortium name="RefSeq"/>
        </authorList>
    </citation>
    <scope>IDENTIFICATION</scope>
    <source>
        <tissue evidence="14 15">Blood</tissue>
    </source>
</reference>
<dbReference type="GO" id="GO:0005886">
    <property type="term" value="C:plasma membrane"/>
    <property type="evidence" value="ECO:0007669"/>
    <property type="project" value="UniProtKB-SubCell"/>
</dbReference>
<evidence type="ECO:0000256" key="8">
    <source>
        <dbReference type="ARBA" id="ARBA00023224"/>
    </source>
</evidence>
<evidence type="ECO:0000256" key="10">
    <source>
        <dbReference type="SAM" id="MobiDB-lite"/>
    </source>
</evidence>
<feature type="transmembrane region" description="Helical" evidence="11">
    <location>
        <begin position="26"/>
        <end position="49"/>
    </location>
</feature>
<dbReference type="RefSeq" id="XP_017306213.1">
    <property type="nucleotide sequence ID" value="XM_017450724.3"/>
</dbReference>
<keyword evidence="4 11" id="KW-1133">Transmembrane helix</keyword>
<comment type="similarity">
    <text evidence="9">Belongs to the G-protein coupled receptor 1 family.</text>
</comment>
<proteinExistence type="inferred from homology"/>
<evidence type="ECO:0000256" key="4">
    <source>
        <dbReference type="ARBA" id="ARBA00022989"/>
    </source>
</evidence>
<evidence type="ECO:0000313" key="16">
    <source>
        <dbReference type="RefSeq" id="XP_053530019.1"/>
    </source>
</evidence>
<evidence type="ECO:0000256" key="7">
    <source>
        <dbReference type="ARBA" id="ARBA00023170"/>
    </source>
</evidence>
<keyword evidence="2" id="KW-1003">Cell membrane</keyword>
<keyword evidence="13" id="KW-1185">Reference proteome</keyword>
<keyword evidence="7 9" id="KW-0675">Receptor</keyword>
<sequence length="356" mass="40751">MDAENNDTDWILNHCTIKVDWTSRRIGLFLLHLFMFIVGLIMNLTVVWVNWQRRRTRNTVIFCILNMGVADTMLMLFLPISMLEVALDHVWVWGDFLCRFSNLFIILNIHASSFFLAYISVERYLSLVHGSAPKTTATSEKRKRNIISAALWIFALFLGSLETVHVRVLGHNEPGCYLVPEHDLEKWFSSLVIIHFLAQYLIPAVIMVTFNMLTARAVRSSPEVQIRNIDDIWFLHVYSTVFIICWLPFHLTMVLILVDLTQPHLFTCNTVEQLFFSYTVVRTIALLQCLANPILYSFLSRSFRSKLINLILSHLPQDVVPNQGTDQHPNRVEGKGNGGKANNTAENNTSQSDGGP</sequence>